<name>A0ACB9WIA4_CHAAC</name>
<reference evidence="1" key="1">
    <citation type="submission" date="2022-05" db="EMBL/GenBank/DDBJ databases">
        <title>Chromosome-level genome of Chaenocephalus aceratus.</title>
        <authorList>
            <person name="Park H."/>
        </authorList>
    </citation>
    <scope>NUCLEOTIDE SEQUENCE</scope>
    <source>
        <strain evidence="1">KU_202001</strain>
    </source>
</reference>
<organism evidence="1 2">
    <name type="scientific">Chaenocephalus aceratus</name>
    <name type="common">Blackfin icefish</name>
    <name type="synonym">Chaenichthys aceratus</name>
    <dbReference type="NCBI Taxonomy" id="36190"/>
    <lineage>
        <taxon>Eukaryota</taxon>
        <taxon>Metazoa</taxon>
        <taxon>Chordata</taxon>
        <taxon>Craniata</taxon>
        <taxon>Vertebrata</taxon>
        <taxon>Euteleostomi</taxon>
        <taxon>Actinopterygii</taxon>
        <taxon>Neopterygii</taxon>
        <taxon>Teleostei</taxon>
        <taxon>Neoteleostei</taxon>
        <taxon>Acanthomorphata</taxon>
        <taxon>Eupercaria</taxon>
        <taxon>Perciformes</taxon>
        <taxon>Notothenioidei</taxon>
        <taxon>Channichthyidae</taxon>
        <taxon>Chaenocephalus</taxon>
    </lineage>
</organism>
<accession>A0ACB9WIA4</accession>
<dbReference type="EMBL" id="CM043806">
    <property type="protein sequence ID" value="KAI4812668.1"/>
    <property type="molecule type" value="Genomic_DNA"/>
</dbReference>
<dbReference type="Proteomes" id="UP001057452">
    <property type="component" value="Chromosome 22"/>
</dbReference>
<protein>
    <submittedName>
        <fullName evidence="1">Uncharacterized protein</fullName>
    </submittedName>
</protein>
<feature type="non-terminal residue" evidence="1">
    <location>
        <position position="145"/>
    </location>
</feature>
<comment type="caution">
    <text evidence="1">The sequence shown here is derived from an EMBL/GenBank/DDBJ whole genome shotgun (WGS) entry which is preliminary data.</text>
</comment>
<evidence type="ECO:0000313" key="2">
    <source>
        <dbReference type="Proteomes" id="UP001057452"/>
    </source>
</evidence>
<sequence>LLLQPLLSQLLSYEAPWVCLEEAQQAALHHKALFFHSARLPAGARVQYKLQSSGRDLFSKTLTLISCIKADTYCAILGAGLGATVCIGNALTEEKHNRAQSAALCPSFIHHIKGFLGESSYDQSLAPSRSSGPAQCNAAFRRTTQ</sequence>
<gene>
    <name evidence="1" type="ORF">KUCAC02_024037</name>
</gene>
<evidence type="ECO:0000313" key="1">
    <source>
        <dbReference type="EMBL" id="KAI4812668.1"/>
    </source>
</evidence>
<proteinExistence type="predicted"/>
<keyword evidence="2" id="KW-1185">Reference proteome</keyword>
<feature type="non-terminal residue" evidence="1">
    <location>
        <position position="1"/>
    </location>
</feature>